<accession>A0A1U6IX27</accession>
<evidence type="ECO:0000313" key="5">
    <source>
        <dbReference type="EMBL" id="SLK12577.1"/>
    </source>
</evidence>
<dbReference type="PANTHER" id="PTHR37423:SF2">
    <property type="entry name" value="MEMBRANE-BOUND LYTIC MUREIN TRANSGLYCOSYLASE C"/>
    <property type="match status" value="1"/>
</dbReference>
<feature type="domain" description="Transglycosylase SLT" evidence="4">
    <location>
        <begin position="60"/>
        <end position="161"/>
    </location>
</feature>
<dbReference type="AlphaFoldDB" id="A0A1U6IX27"/>
<evidence type="ECO:0000313" key="6">
    <source>
        <dbReference type="Proteomes" id="UP000190989"/>
    </source>
</evidence>
<dbReference type="Proteomes" id="UP000190989">
    <property type="component" value="Unassembled WGS sequence"/>
</dbReference>
<feature type="signal peptide" evidence="3">
    <location>
        <begin position="1"/>
        <end position="28"/>
    </location>
</feature>
<comment type="similarity">
    <text evidence="1">Belongs to the transglycosylase Slt family.</text>
</comment>
<dbReference type="RefSeq" id="WP_245829558.1">
    <property type="nucleotide sequence ID" value="NZ_FVZE01000020.1"/>
</dbReference>
<name>A0A1U6IX27_9SPHN</name>
<evidence type="ECO:0000256" key="2">
    <source>
        <dbReference type="ARBA" id="ARBA00009387"/>
    </source>
</evidence>
<dbReference type="InterPro" id="IPR023346">
    <property type="entry name" value="Lysozyme-like_dom_sf"/>
</dbReference>
<keyword evidence="6" id="KW-1185">Reference proteome</keyword>
<evidence type="ECO:0000256" key="1">
    <source>
        <dbReference type="ARBA" id="ARBA00007734"/>
    </source>
</evidence>
<dbReference type="CDD" id="cd00254">
    <property type="entry name" value="LT-like"/>
    <property type="match status" value="1"/>
</dbReference>
<dbReference type="SUPFAM" id="SSF53955">
    <property type="entry name" value="Lysozyme-like"/>
    <property type="match status" value="1"/>
</dbReference>
<dbReference type="Gene3D" id="1.10.530.10">
    <property type="match status" value="1"/>
</dbReference>
<dbReference type="PANTHER" id="PTHR37423">
    <property type="entry name" value="SOLUBLE LYTIC MUREIN TRANSGLYCOSYLASE-RELATED"/>
    <property type="match status" value="1"/>
</dbReference>
<proteinExistence type="inferred from homology"/>
<organism evidence="5 6">
    <name type="scientific">Novosphingobium mathurense</name>
    <dbReference type="NCBI Taxonomy" id="428990"/>
    <lineage>
        <taxon>Bacteria</taxon>
        <taxon>Pseudomonadati</taxon>
        <taxon>Pseudomonadota</taxon>
        <taxon>Alphaproteobacteria</taxon>
        <taxon>Sphingomonadales</taxon>
        <taxon>Sphingomonadaceae</taxon>
        <taxon>Novosphingobium</taxon>
    </lineage>
</organism>
<evidence type="ECO:0000259" key="4">
    <source>
        <dbReference type="Pfam" id="PF01464"/>
    </source>
</evidence>
<reference evidence="6" key="1">
    <citation type="submission" date="2017-02" db="EMBL/GenBank/DDBJ databases">
        <authorList>
            <person name="Varghese N."/>
            <person name="Submissions S."/>
        </authorList>
    </citation>
    <scope>NUCLEOTIDE SEQUENCE [LARGE SCALE GENOMIC DNA]</scope>
    <source>
        <strain evidence="6">SM117</strain>
    </source>
</reference>
<dbReference type="InterPro" id="IPR008258">
    <property type="entry name" value="Transglycosylase_SLT_dom_1"/>
</dbReference>
<evidence type="ECO:0000256" key="3">
    <source>
        <dbReference type="SAM" id="SignalP"/>
    </source>
</evidence>
<dbReference type="Pfam" id="PF01464">
    <property type="entry name" value="SLT"/>
    <property type="match status" value="1"/>
</dbReference>
<dbReference type="PROSITE" id="PS51257">
    <property type="entry name" value="PROKAR_LIPOPROTEIN"/>
    <property type="match status" value="1"/>
</dbReference>
<dbReference type="EMBL" id="FVZE01000020">
    <property type="protein sequence ID" value="SLK12577.1"/>
    <property type="molecule type" value="Genomic_DNA"/>
</dbReference>
<gene>
    <name evidence="5" type="ORF">SAMN06295987_12018</name>
</gene>
<comment type="similarity">
    <text evidence="2">Belongs to the virb1 family.</text>
</comment>
<keyword evidence="3" id="KW-0732">Signal</keyword>
<feature type="chain" id="PRO_5013295911" evidence="3">
    <location>
        <begin position="29"/>
        <end position="241"/>
    </location>
</feature>
<dbReference type="STRING" id="428990.SAMN06295987_12018"/>
<protein>
    <submittedName>
        <fullName evidence="5">Transglycosylase SLT domain-containing protein</fullName>
    </submittedName>
</protein>
<sequence>MHKSFSGMRAYAAWLSATACLAGSSLCAEPQLVRAQDSREAGDGRPVPDVAPVQPNASAVTEASRRFAIPKSWIRAVMHTESRGNPRAISPAGAMGLMQIMPGTWAELTARFDLGSDPFDARASIHAGAAYLRMMLDRYGDLGTALAAYNAGPGRVDAYLAGRRPLPRETVAYVADTTRMISGQGVSLAALHPAATPISWRSSTLFATQTQVPVSVENATTGAALPLSNPLFIPLSGEHRP</sequence>